<reference evidence="1" key="1">
    <citation type="submission" date="2020-06" db="EMBL/GenBank/DDBJ databases">
        <title>Draft genome of Bugula neritina, a colonial animal packing powerful symbionts and potential medicines.</title>
        <authorList>
            <person name="Rayko M."/>
        </authorList>
    </citation>
    <scope>NUCLEOTIDE SEQUENCE [LARGE SCALE GENOMIC DNA]</scope>
    <source>
        <strain evidence="1">Kwan_BN1</strain>
    </source>
</reference>
<dbReference type="EMBL" id="VXIV02001719">
    <property type="protein sequence ID" value="KAF6030284.1"/>
    <property type="molecule type" value="Genomic_DNA"/>
</dbReference>
<protein>
    <submittedName>
        <fullName evidence="1">Uncharacterized protein</fullName>
    </submittedName>
</protein>
<name>A0A7J7JX37_BUGNE</name>
<keyword evidence="2" id="KW-1185">Reference proteome</keyword>
<evidence type="ECO:0000313" key="2">
    <source>
        <dbReference type="Proteomes" id="UP000593567"/>
    </source>
</evidence>
<dbReference type="AlphaFoldDB" id="A0A7J7JX37"/>
<sequence>MFNEKADVIRLATGGPLSRDEAHSIKEHVNQLKQNSFNDNGKPQQVLKTLMEDDNMSECSDIEEEGYADFTKDDLEPFISMVDGMKLRPTNNERVRQLFDDHRQVIYLIASYISTRRILGYFSLQFQIFHVLVRIVSLSCQHVQLAKFAAANVEENFVI</sequence>
<gene>
    <name evidence="1" type="ORF">EB796_011396</name>
</gene>
<evidence type="ECO:0000313" key="1">
    <source>
        <dbReference type="EMBL" id="KAF6030284.1"/>
    </source>
</evidence>
<accession>A0A7J7JX37</accession>
<organism evidence="1 2">
    <name type="scientific">Bugula neritina</name>
    <name type="common">Brown bryozoan</name>
    <name type="synonym">Sertularia neritina</name>
    <dbReference type="NCBI Taxonomy" id="10212"/>
    <lineage>
        <taxon>Eukaryota</taxon>
        <taxon>Metazoa</taxon>
        <taxon>Spiralia</taxon>
        <taxon>Lophotrochozoa</taxon>
        <taxon>Bryozoa</taxon>
        <taxon>Gymnolaemata</taxon>
        <taxon>Cheilostomatida</taxon>
        <taxon>Flustrina</taxon>
        <taxon>Buguloidea</taxon>
        <taxon>Bugulidae</taxon>
        <taxon>Bugula</taxon>
    </lineage>
</organism>
<comment type="caution">
    <text evidence="1">The sequence shown here is derived from an EMBL/GenBank/DDBJ whole genome shotgun (WGS) entry which is preliminary data.</text>
</comment>
<dbReference type="Proteomes" id="UP000593567">
    <property type="component" value="Unassembled WGS sequence"/>
</dbReference>
<proteinExistence type="predicted"/>